<keyword evidence="1" id="KW-0732">Signal</keyword>
<keyword evidence="3" id="KW-1185">Reference proteome</keyword>
<feature type="signal peptide" evidence="1">
    <location>
        <begin position="1"/>
        <end position="31"/>
    </location>
</feature>
<evidence type="ECO:0000313" key="2">
    <source>
        <dbReference type="EMBL" id="MBB3091019.1"/>
    </source>
</evidence>
<accession>A0A7W5A889</accession>
<evidence type="ECO:0008006" key="4">
    <source>
        <dbReference type="Google" id="ProtNLM"/>
    </source>
</evidence>
<feature type="chain" id="PRO_5031087669" description="Secreted protein" evidence="1">
    <location>
        <begin position="32"/>
        <end position="206"/>
    </location>
</feature>
<reference evidence="2 3" key="1">
    <citation type="submission" date="2020-08" db="EMBL/GenBank/DDBJ databases">
        <title>Genomic Encyclopedia of Type Strains, Phase III (KMG-III): the genomes of soil and plant-associated and newly described type strains.</title>
        <authorList>
            <person name="Whitman W."/>
        </authorList>
    </citation>
    <scope>NUCLEOTIDE SEQUENCE [LARGE SCALE GENOMIC DNA]</scope>
    <source>
        <strain evidence="2 3">CECT 3302</strain>
    </source>
</reference>
<gene>
    <name evidence="2" type="ORF">FHS12_003981</name>
</gene>
<evidence type="ECO:0000256" key="1">
    <source>
        <dbReference type="SAM" id="SignalP"/>
    </source>
</evidence>
<dbReference type="EMBL" id="JACHXG010000008">
    <property type="protein sequence ID" value="MBB3091019.1"/>
    <property type="molecule type" value="Genomic_DNA"/>
</dbReference>
<proteinExistence type="predicted"/>
<name>A0A7W5A889_9ACTN</name>
<organism evidence="2 3">
    <name type="scientific">Nocardioides albus</name>
    <dbReference type="NCBI Taxonomy" id="1841"/>
    <lineage>
        <taxon>Bacteria</taxon>
        <taxon>Bacillati</taxon>
        <taxon>Actinomycetota</taxon>
        <taxon>Actinomycetes</taxon>
        <taxon>Propionibacteriales</taxon>
        <taxon>Nocardioidaceae</taxon>
        <taxon>Nocardioides</taxon>
    </lineage>
</organism>
<dbReference type="RefSeq" id="WP_183548605.1">
    <property type="nucleotide sequence ID" value="NZ_BMQT01000010.1"/>
</dbReference>
<evidence type="ECO:0000313" key="3">
    <source>
        <dbReference type="Proteomes" id="UP000577707"/>
    </source>
</evidence>
<dbReference type="Proteomes" id="UP000577707">
    <property type="component" value="Unassembled WGS sequence"/>
</dbReference>
<dbReference type="AlphaFoldDB" id="A0A7W5A889"/>
<sequence length="206" mass="20675">MKKITSRVLTGLAAGALATATVAAMSSPAQAALDGYTPTGPDPVVFTGNNVSFTADEAAQTLTCTQFDLIGSITNPGVNRPFGTEAGELDQLDSSGCTNPTAGDTTVDPTGIWHVQIDDAEIGSVSPATLTDVTAFVSAAGCSFNVAGEVSGTFNDSTQVFTPTGSTLVIADNPVGFICPILGVAQGQSISVAGTWTANGLTITNP</sequence>
<protein>
    <recommendedName>
        <fullName evidence="4">Secreted protein</fullName>
    </recommendedName>
</protein>
<comment type="caution">
    <text evidence="2">The sequence shown here is derived from an EMBL/GenBank/DDBJ whole genome shotgun (WGS) entry which is preliminary data.</text>
</comment>